<sequence>MSCPPAIDDVFGPAVDECARTFDFTLLFEETILSILPSTVFLILGAIRIATLFTRKSRVGGVILRSIKLVVIGVLLAFSVALLTLWAVSDGSSSQRTRATVPAAALSLVDCFAFMALSYMEHGKSLGPPLLMDTYLLISILFDIVRIRTLWMAGTSTAISALFTATMGLKIGLLALEEIRKDRWLGPETKQCGNEITGGIFTRTLFSWVNRMLWRGYSTALSVPTLQDVDPSLLSPSLWNKVCKPVETLISGDERSLLVAVFWALRWQLFAPVFPYLMVVASQLAQPYLIRTILDYLGTAYDGSEYQNNTGYGLIAAYGLIYICIAVATAWGQHLSYRFTVMLRGVLVATIYRRTLSMSLSVAEDATALSLMSTDVERIVMGMVHIHDCWSTIVQVGIAMWILYTEVGAIFIAPISARLRQLDCPVFAGAFQASWMEVLEKRVAITSSLIGSVKSVKMLGWAKRSTELVQQLRLAEILSARKFRLMLLGVVTVSFLPVTLAPVLTFGVVAAQSHGGSNTILGSNRIFTTLSLLALITQPLDLIFAFVPEILAAVACFKRIENYLRQKPSSASASSSDQTHPTASHETLSHKSSVDGSNADGYASSEKPLPAGEAIRLQDAAFGWSKDAGPVLRSLNLRVPAHGLTMVIGPIASGKSTLLKGILGETPLRRGVVQVAACAGGRFSHFDPAWYGTVIRACALEEDFQQFPEGDQIVVGSNGLGLSGGQKQRVAIARAVYSKRDLVLFDDVFSGLDMHTQSHIMLHLLDHADFIVGLDSNGSVVENGPREDVTKKHDYLAKLGISPVKDERTAQGTPDKPKETDPEPAAAIPDSLQRTVDEETQRLGDGSIYKYYFRTFGWPKTFVFFALQTILKSSYLGGGAANDAEPNKYNGRYLGIFTALEMMALVALVLTCAHVLLNLAVISGAKLHYTLLTTTLSAPITFFSVTDIGSITNRFSQDINLIDAELPFSLINFVTNGLTSLAQALMIIPASTWLLIGYPILFGVLGQFLETLGGLATIRAFGWQEELILRADERLDASQKPFYLLYSIQRWLNLVLDLIVAVVAIVLVAIAVSLRSATSVGFTGVALFNIMTLSAALKSAISSWTLLETSIGAVARQQTPPDNWPTTGAIVFDRVTATYKDDDEDDAETKPAISDLSLTIKHGDKIGICGRSGSGKSSTLLALFHMINYKGSIAIDGLDVARMSRETLRERLTAIPQDTVFLAGSVRLNCDPRGRASDEEITEALRAAQLWDAIEAKGGLDAELADSTLSKGQQQLFSLARALLDHSQIVAMDEASSSLDPESEAHMMSVIRDKFRDVTVIAIAHRLDTITDFDKVVVLDSGRVVEVGVPRELLRQPSSVFRALYESSSH</sequence>
<evidence type="ECO:0000256" key="9">
    <source>
        <dbReference type="SAM" id="MobiDB-lite"/>
    </source>
</evidence>
<dbReference type="Pfam" id="PF00005">
    <property type="entry name" value="ABC_tran"/>
    <property type="match status" value="2"/>
</dbReference>
<dbReference type="SMART" id="SM00382">
    <property type="entry name" value="AAA"/>
    <property type="match status" value="2"/>
</dbReference>
<dbReference type="SUPFAM" id="SSF52540">
    <property type="entry name" value="P-loop containing nucleoside triphosphate hydrolases"/>
    <property type="match status" value="2"/>
</dbReference>
<proteinExistence type="predicted"/>
<protein>
    <submittedName>
        <fullName evidence="13">P-loop containing nucleoside triphosphate hydrolase protein</fullName>
    </submittedName>
</protein>
<evidence type="ECO:0000256" key="5">
    <source>
        <dbReference type="ARBA" id="ARBA00022840"/>
    </source>
</evidence>
<evidence type="ECO:0000259" key="11">
    <source>
        <dbReference type="PROSITE" id="PS50893"/>
    </source>
</evidence>
<feature type="domain" description="ABC transporter" evidence="11">
    <location>
        <begin position="1130"/>
        <end position="1366"/>
    </location>
</feature>
<feature type="transmembrane region" description="Helical" evidence="10">
    <location>
        <begin position="130"/>
        <end position="151"/>
    </location>
</feature>
<feature type="domain" description="ABC transporter" evidence="11">
    <location>
        <begin position="615"/>
        <end position="826"/>
    </location>
</feature>
<dbReference type="InterPro" id="IPR044746">
    <property type="entry name" value="ABCC_6TM_D1"/>
</dbReference>
<feature type="transmembrane region" description="Helical" evidence="10">
    <location>
        <begin position="1051"/>
        <end position="1074"/>
    </location>
</feature>
<feature type="compositionally biased region" description="Basic and acidic residues" evidence="9">
    <location>
        <begin position="806"/>
        <end position="821"/>
    </location>
</feature>
<dbReference type="Pfam" id="PF00664">
    <property type="entry name" value="ABC_membrane"/>
    <property type="match status" value="2"/>
</dbReference>
<feature type="domain" description="ABC transmembrane type-1" evidence="12">
    <location>
        <begin position="893"/>
        <end position="1109"/>
    </location>
</feature>
<keyword evidence="14" id="KW-1185">Reference proteome</keyword>
<dbReference type="SUPFAM" id="SSF90123">
    <property type="entry name" value="ABC transporter transmembrane region"/>
    <property type="match status" value="2"/>
</dbReference>
<dbReference type="InterPro" id="IPR003439">
    <property type="entry name" value="ABC_transporter-like_ATP-bd"/>
</dbReference>
<keyword evidence="7 10" id="KW-0472">Membrane</keyword>
<evidence type="ECO:0000256" key="6">
    <source>
        <dbReference type="ARBA" id="ARBA00022989"/>
    </source>
</evidence>
<dbReference type="CDD" id="cd03244">
    <property type="entry name" value="ABCC_MRP_domain2"/>
    <property type="match status" value="1"/>
</dbReference>
<dbReference type="InterPro" id="IPR050173">
    <property type="entry name" value="ABC_transporter_C-like"/>
</dbReference>
<evidence type="ECO:0000256" key="4">
    <source>
        <dbReference type="ARBA" id="ARBA00022741"/>
    </source>
</evidence>
<evidence type="ECO:0000259" key="12">
    <source>
        <dbReference type="PROSITE" id="PS50929"/>
    </source>
</evidence>
<dbReference type="Proteomes" id="UP001433268">
    <property type="component" value="Unassembled WGS sequence"/>
</dbReference>
<dbReference type="CDD" id="cd18580">
    <property type="entry name" value="ABC_6TM_ABCC_D2"/>
    <property type="match status" value="1"/>
</dbReference>
<dbReference type="PROSITE" id="PS50929">
    <property type="entry name" value="ABC_TM1F"/>
    <property type="match status" value="2"/>
</dbReference>
<dbReference type="InterPro" id="IPR027417">
    <property type="entry name" value="P-loop_NTPase"/>
</dbReference>
<dbReference type="PROSITE" id="PS00211">
    <property type="entry name" value="ABC_TRANSPORTER_1"/>
    <property type="match status" value="2"/>
</dbReference>
<feature type="region of interest" description="Disordered" evidence="9">
    <location>
        <begin position="806"/>
        <end position="831"/>
    </location>
</feature>
<dbReference type="Gene3D" id="1.20.1560.10">
    <property type="entry name" value="ABC transporter type 1, transmembrane domain"/>
    <property type="match status" value="3"/>
</dbReference>
<organism evidence="13 14">
    <name type="scientific">Apiospora hydei</name>
    <dbReference type="NCBI Taxonomy" id="1337664"/>
    <lineage>
        <taxon>Eukaryota</taxon>
        <taxon>Fungi</taxon>
        <taxon>Dikarya</taxon>
        <taxon>Ascomycota</taxon>
        <taxon>Pezizomycotina</taxon>
        <taxon>Sordariomycetes</taxon>
        <taxon>Xylariomycetidae</taxon>
        <taxon>Amphisphaeriales</taxon>
        <taxon>Apiosporaceae</taxon>
        <taxon>Apiospora</taxon>
    </lineage>
</organism>
<evidence type="ECO:0000256" key="1">
    <source>
        <dbReference type="ARBA" id="ARBA00004141"/>
    </source>
</evidence>
<dbReference type="GeneID" id="92051368"/>
<dbReference type="CDD" id="cd18579">
    <property type="entry name" value="ABC_6TM_ABCC_D1"/>
    <property type="match status" value="1"/>
</dbReference>
<feature type="domain" description="ABC transmembrane type-1" evidence="12">
    <location>
        <begin position="277"/>
        <end position="552"/>
    </location>
</feature>
<dbReference type="PROSITE" id="PS50893">
    <property type="entry name" value="ABC_TRANSPORTER_2"/>
    <property type="match status" value="2"/>
</dbReference>
<feature type="transmembrane region" description="Helical" evidence="10">
    <location>
        <begin position="929"/>
        <end position="949"/>
    </location>
</feature>
<feature type="transmembrane region" description="Helical" evidence="10">
    <location>
        <begin position="893"/>
        <end position="917"/>
    </location>
</feature>
<dbReference type="PANTHER" id="PTHR24223:SF399">
    <property type="entry name" value="ABC TRANSPORTER ATNG"/>
    <property type="match status" value="1"/>
</dbReference>
<evidence type="ECO:0000256" key="2">
    <source>
        <dbReference type="ARBA" id="ARBA00022448"/>
    </source>
</evidence>
<dbReference type="InterPro" id="IPR044726">
    <property type="entry name" value="ABCC_6TM_D2"/>
</dbReference>
<evidence type="ECO:0000256" key="10">
    <source>
        <dbReference type="SAM" id="Phobius"/>
    </source>
</evidence>
<feature type="transmembrane region" description="Helical" evidence="10">
    <location>
        <begin position="530"/>
        <end position="557"/>
    </location>
</feature>
<dbReference type="InterPro" id="IPR003593">
    <property type="entry name" value="AAA+_ATPase"/>
</dbReference>
<keyword evidence="8" id="KW-0325">Glycoprotein</keyword>
<evidence type="ECO:0000256" key="3">
    <source>
        <dbReference type="ARBA" id="ARBA00022692"/>
    </source>
</evidence>
<dbReference type="InterPro" id="IPR017871">
    <property type="entry name" value="ABC_transporter-like_CS"/>
</dbReference>
<dbReference type="RefSeq" id="XP_066664000.1">
    <property type="nucleotide sequence ID" value="XM_066818308.1"/>
</dbReference>
<name>A0ABR1V7S8_9PEZI</name>
<dbReference type="Gene3D" id="3.40.50.300">
    <property type="entry name" value="P-loop containing nucleotide triphosphate hydrolases"/>
    <property type="match status" value="2"/>
</dbReference>
<keyword evidence="2" id="KW-0813">Transport</keyword>
<feature type="transmembrane region" description="Helical" evidence="10">
    <location>
        <begin position="99"/>
        <end position="118"/>
    </location>
</feature>
<evidence type="ECO:0000256" key="7">
    <source>
        <dbReference type="ARBA" id="ARBA00023136"/>
    </source>
</evidence>
<dbReference type="Pfam" id="PF24357">
    <property type="entry name" value="TMD0_ABC"/>
    <property type="match status" value="1"/>
</dbReference>
<feature type="transmembrane region" description="Helical" evidence="10">
    <location>
        <begin position="393"/>
        <end position="413"/>
    </location>
</feature>
<feature type="region of interest" description="Disordered" evidence="9">
    <location>
        <begin position="569"/>
        <end position="607"/>
    </location>
</feature>
<feature type="transmembrane region" description="Helical" evidence="10">
    <location>
        <begin position="157"/>
        <end position="176"/>
    </location>
</feature>
<gene>
    <name evidence="13" type="ORF">PG997_013994</name>
</gene>
<dbReference type="InterPro" id="IPR056227">
    <property type="entry name" value="TMD0_ABC"/>
</dbReference>
<evidence type="ECO:0000256" key="8">
    <source>
        <dbReference type="ARBA" id="ARBA00023180"/>
    </source>
</evidence>
<dbReference type="EMBL" id="JAQQWN010000009">
    <property type="protein sequence ID" value="KAK8067247.1"/>
    <property type="molecule type" value="Genomic_DNA"/>
</dbReference>
<dbReference type="GO" id="GO:0016787">
    <property type="term" value="F:hydrolase activity"/>
    <property type="evidence" value="ECO:0007669"/>
    <property type="project" value="UniProtKB-KW"/>
</dbReference>
<keyword evidence="13" id="KW-0378">Hydrolase</keyword>
<evidence type="ECO:0000313" key="14">
    <source>
        <dbReference type="Proteomes" id="UP001433268"/>
    </source>
</evidence>
<dbReference type="InterPro" id="IPR036640">
    <property type="entry name" value="ABC1_TM_sf"/>
</dbReference>
<accession>A0ABR1V7S8</accession>
<comment type="caution">
    <text evidence="13">The sequence shown here is derived from an EMBL/GenBank/DDBJ whole genome shotgun (WGS) entry which is preliminary data.</text>
</comment>
<evidence type="ECO:0000313" key="13">
    <source>
        <dbReference type="EMBL" id="KAK8067247.1"/>
    </source>
</evidence>
<feature type="transmembrane region" description="Helical" evidence="10">
    <location>
        <begin position="32"/>
        <end position="54"/>
    </location>
</feature>
<feature type="compositionally biased region" description="Polar residues" evidence="9">
    <location>
        <begin position="577"/>
        <end position="586"/>
    </location>
</feature>
<feature type="transmembrane region" description="Helical" evidence="10">
    <location>
        <begin position="66"/>
        <end position="87"/>
    </location>
</feature>
<comment type="subcellular location">
    <subcellularLocation>
        <location evidence="1">Membrane</location>
        <topology evidence="1">Multi-pass membrane protein</topology>
    </subcellularLocation>
</comment>
<keyword evidence="6 10" id="KW-1133">Transmembrane helix</keyword>
<feature type="transmembrane region" description="Helical" evidence="10">
    <location>
        <begin position="310"/>
        <end position="328"/>
    </location>
</feature>
<dbReference type="InterPro" id="IPR011527">
    <property type="entry name" value="ABC1_TM_dom"/>
</dbReference>
<dbReference type="PANTHER" id="PTHR24223">
    <property type="entry name" value="ATP-BINDING CASSETTE SUB-FAMILY C"/>
    <property type="match status" value="1"/>
</dbReference>
<keyword evidence="5" id="KW-0067">ATP-binding</keyword>
<feature type="transmembrane region" description="Helical" evidence="10">
    <location>
        <begin position="485"/>
        <end position="510"/>
    </location>
</feature>
<keyword evidence="4" id="KW-0547">Nucleotide-binding</keyword>
<keyword evidence="3 10" id="KW-0812">Transmembrane</keyword>
<reference evidence="13 14" key="1">
    <citation type="submission" date="2023-01" db="EMBL/GenBank/DDBJ databases">
        <title>Analysis of 21 Apiospora genomes using comparative genomics revels a genus with tremendous synthesis potential of carbohydrate active enzymes and secondary metabolites.</title>
        <authorList>
            <person name="Sorensen T."/>
        </authorList>
    </citation>
    <scope>NUCLEOTIDE SEQUENCE [LARGE SCALE GENOMIC DNA]</scope>
    <source>
        <strain evidence="13 14">CBS 114990</strain>
    </source>
</reference>
<feature type="transmembrane region" description="Helical" evidence="10">
    <location>
        <begin position="996"/>
        <end position="1021"/>
    </location>
</feature>